<protein>
    <submittedName>
        <fullName evidence="1">Uncharacterized protein</fullName>
    </submittedName>
</protein>
<dbReference type="EMBL" id="CAJVCH010127956">
    <property type="protein sequence ID" value="CAG7725877.1"/>
    <property type="molecule type" value="Genomic_DNA"/>
</dbReference>
<gene>
    <name evidence="1" type="ORF">AFUS01_LOCUS14817</name>
</gene>
<name>A0A8J2JTA4_9HEXA</name>
<keyword evidence="2" id="KW-1185">Reference proteome</keyword>
<accession>A0A8J2JTA4</accession>
<proteinExistence type="predicted"/>
<sequence>MLRILKSMTI</sequence>
<evidence type="ECO:0000313" key="1">
    <source>
        <dbReference type="EMBL" id="CAG7725877.1"/>
    </source>
</evidence>
<evidence type="ECO:0000313" key="2">
    <source>
        <dbReference type="Proteomes" id="UP000708208"/>
    </source>
</evidence>
<comment type="caution">
    <text evidence="1">The sequence shown here is derived from an EMBL/GenBank/DDBJ whole genome shotgun (WGS) entry which is preliminary data.</text>
</comment>
<feature type="non-terminal residue" evidence="1">
    <location>
        <position position="1"/>
    </location>
</feature>
<dbReference type="Proteomes" id="UP000708208">
    <property type="component" value="Unassembled WGS sequence"/>
</dbReference>
<organism evidence="1 2">
    <name type="scientific">Allacma fusca</name>
    <dbReference type="NCBI Taxonomy" id="39272"/>
    <lineage>
        <taxon>Eukaryota</taxon>
        <taxon>Metazoa</taxon>
        <taxon>Ecdysozoa</taxon>
        <taxon>Arthropoda</taxon>
        <taxon>Hexapoda</taxon>
        <taxon>Collembola</taxon>
        <taxon>Symphypleona</taxon>
        <taxon>Sminthuridae</taxon>
        <taxon>Allacma</taxon>
    </lineage>
</organism>
<reference evidence="1" key="1">
    <citation type="submission" date="2021-06" db="EMBL/GenBank/DDBJ databases">
        <authorList>
            <person name="Hodson N. C."/>
            <person name="Mongue J. A."/>
            <person name="Jaron S. K."/>
        </authorList>
    </citation>
    <scope>NUCLEOTIDE SEQUENCE</scope>
</reference>